<keyword evidence="2" id="KW-0349">Heme</keyword>
<evidence type="ECO:0000256" key="6">
    <source>
        <dbReference type="ARBA" id="ARBA00023004"/>
    </source>
</evidence>
<keyword evidence="4" id="KW-0479">Metal-binding</keyword>
<proteinExistence type="predicted"/>
<dbReference type="InterPro" id="IPR011138">
    <property type="entry name" value="Cytochrome_b-558"/>
</dbReference>
<dbReference type="CDD" id="cd03498">
    <property type="entry name" value="SQR_TypeB_2_TM"/>
    <property type="match status" value="1"/>
</dbReference>
<dbReference type="Gene3D" id="1.20.1300.10">
    <property type="entry name" value="Fumarate reductase/succinate dehydrogenase, transmembrane subunit"/>
    <property type="match status" value="1"/>
</dbReference>
<evidence type="ECO:0000256" key="7">
    <source>
        <dbReference type="ARBA" id="ARBA00023136"/>
    </source>
</evidence>
<keyword evidence="7 8" id="KW-0472">Membrane</keyword>
<comment type="subcellular location">
    <subcellularLocation>
        <location evidence="1">Membrane</location>
    </subcellularLocation>
</comment>
<gene>
    <name evidence="9" type="ORF">EDL96_01110</name>
</gene>
<feature type="transmembrane region" description="Helical" evidence="8">
    <location>
        <begin position="124"/>
        <end position="145"/>
    </location>
</feature>
<evidence type="ECO:0000256" key="1">
    <source>
        <dbReference type="ARBA" id="ARBA00004370"/>
    </source>
</evidence>
<dbReference type="EMBL" id="RKMF01000001">
    <property type="protein sequence ID" value="ROZ65713.1"/>
    <property type="molecule type" value="Genomic_DNA"/>
</dbReference>
<evidence type="ECO:0000256" key="3">
    <source>
        <dbReference type="ARBA" id="ARBA00022692"/>
    </source>
</evidence>
<evidence type="ECO:0000256" key="8">
    <source>
        <dbReference type="SAM" id="Phobius"/>
    </source>
</evidence>
<evidence type="ECO:0000256" key="4">
    <source>
        <dbReference type="ARBA" id="ARBA00022723"/>
    </source>
</evidence>
<evidence type="ECO:0000313" key="10">
    <source>
        <dbReference type="Proteomes" id="UP000270616"/>
    </source>
</evidence>
<protein>
    <submittedName>
        <fullName evidence="9">Succinate dehydrogenase</fullName>
    </submittedName>
</protein>
<keyword evidence="6" id="KW-0408">Iron</keyword>
<dbReference type="GO" id="GO:0016020">
    <property type="term" value="C:membrane"/>
    <property type="evidence" value="ECO:0007669"/>
    <property type="project" value="UniProtKB-SubCell"/>
</dbReference>
<feature type="transmembrane region" description="Helical" evidence="8">
    <location>
        <begin position="80"/>
        <end position="103"/>
    </location>
</feature>
<dbReference type="OrthoDB" id="9788081at2"/>
<keyword evidence="5 8" id="KW-1133">Transmembrane helix</keyword>
<evidence type="ECO:0000256" key="5">
    <source>
        <dbReference type="ARBA" id="ARBA00022989"/>
    </source>
</evidence>
<evidence type="ECO:0000313" key="9">
    <source>
        <dbReference type="EMBL" id="ROZ65713.1"/>
    </source>
</evidence>
<comment type="caution">
    <text evidence="9">The sequence shown here is derived from an EMBL/GenBank/DDBJ whole genome shotgun (WGS) entry which is preliminary data.</text>
</comment>
<accession>A0A3N3ZWC8</accession>
<feature type="transmembrane region" description="Helical" evidence="8">
    <location>
        <begin position="27"/>
        <end position="49"/>
    </location>
</feature>
<dbReference type="Pfam" id="PF01127">
    <property type="entry name" value="Sdh_cyt"/>
    <property type="match status" value="1"/>
</dbReference>
<dbReference type="InterPro" id="IPR034804">
    <property type="entry name" value="SQR/QFR_C/D"/>
</dbReference>
<dbReference type="InterPro" id="IPR000701">
    <property type="entry name" value="SuccDH_FuR_B_TM-su"/>
</dbReference>
<keyword evidence="3 8" id="KW-0812">Transmembrane</keyword>
<evidence type="ECO:0000256" key="2">
    <source>
        <dbReference type="ARBA" id="ARBA00022617"/>
    </source>
</evidence>
<dbReference type="Proteomes" id="UP000270616">
    <property type="component" value="Unassembled WGS sequence"/>
</dbReference>
<feature type="transmembrane region" description="Helical" evidence="8">
    <location>
        <begin position="183"/>
        <end position="206"/>
    </location>
</feature>
<dbReference type="NCBIfam" id="TIGR02046">
    <property type="entry name" value="sdhC_b558_fam"/>
    <property type="match status" value="1"/>
</dbReference>
<organism evidence="9 10">
    <name type="scientific">Kocuria soli</name>
    <dbReference type="NCBI Taxonomy" id="2485125"/>
    <lineage>
        <taxon>Bacteria</taxon>
        <taxon>Bacillati</taxon>
        <taxon>Actinomycetota</taxon>
        <taxon>Actinomycetes</taxon>
        <taxon>Micrococcales</taxon>
        <taxon>Micrococcaceae</taxon>
        <taxon>Kocuria</taxon>
    </lineage>
</organism>
<keyword evidence="10" id="KW-1185">Reference proteome</keyword>
<dbReference type="SUPFAM" id="SSF81343">
    <property type="entry name" value="Fumarate reductase respiratory complex transmembrane subunits"/>
    <property type="match status" value="1"/>
</dbReference>
<dbReference type="AlphaFoldDB" id="A0A3N3ZWC8"/>
<name>A0A3N3ZWC8_9MICC</name>
<sequence length="248" mass="26584">MSAPAHSRSASTPSTPHAGHKGGLPSVYAKLIMAATGAIFAIFVLVHMIGNLKIYMGAEAFNSYAHWLRMAFYPVLPYEGLLWIMRVVLSVCLVAHVYCALLLRRRGATARGRWKRRGLGLDVFAARTMMVTGVVLLLFIVFHILDLTLGMSPAGPDGFQHATHEASYAYSNLVASFNRLPVALFYILAMGCLALHLAHGVVSAVVDFGVGVRPRVFSALAGLGLLFGLVIAIGNITIPVAVLTGVLQ</sequence>
<reference evidence="9 10" key="1">
    <citation type="submission" date="2018-10" db="EMBL/GenBank/DDBJ databases">
        <title>Kocuria sp. M5W7-7, whole genome shotgun sequence.</title>
        <authorList>
            <person name="Tuo L."/>
        </authorList>
    </citation>
    <scope>NUCLEOTIDE SEQUENCE [LARGE SCALE GENOMIC DNA]</scope>
    <source>
        <strain evidence="9 10">M5W7-7</strain>
    </source>
</reference>
<feature type="transmembrane region" description="Helical" evidence="8">
    <location>
        <begin position="218"/>
        <end position="242"/>
    </location>
</feature>
<dbReference type="GO" id="GO:0046872">
    <property type="term" value="F:metal ion binding"/>
    <property type="evidence" value="ECO:0007669"/>
    <property type="project" value="UniProtKB-KW"/>
</dbReference>